<protein>
    <submittedName>
        <fullName evidence="2">Uncharacterized protein</fullName>
    </submittedName>
</protein>
<sequence length="70" mass="7914">MRHDGLPQSNTGRHSGWEKGKRQTSIRICPPSHEGYGQCFLLQYEETCPGSGSLEELHHKAIFGLMTEEE</sequence>
<reference evidence="2" key="1">
    <citation type="submission" date="2013-04" db="EMBL/GenBank/DDBJ databases">
        <authorList>
            <person name="Qu J."/>
            <person name="Murali S.C."/>
            <person name="Bandaranaike D."/>
            <person name="Bellair M."/>
            <person name="Blankenburg K."/>
            <person name="Chao H."/>
            <person name="Dinh H."/>
            <person name="Doddapaneni H."/>
            <person name="Downs B."/>
            <person name="Dugan-Rocha S."/>
            <person name="Elkadiri S."/>
            <person name="Gnanaolivu R.D."/>
            <person name="Hernandez B."/>
            <person name="Javaid M."/>
            <person name="Jayaseelan J.C."/>
            <person name="Lee S."/>
            <person name="Li M."/>
            <person name="Ming W."/>
            <person name="Munidasa M."/>
            <person name="Muniz J."/>
            <person name="Nguyen L."/>
            <person name="Ongeri F."/>
            <person name="Osuji N."/>
            <person name="Pu L.-L."/>
            <person name="Puazo M."/>
            <person name="Qu C."/>
            <person name="Quiroz J."/>
            <person name="Raj R."/>
            <person name="Weissenberger G."/>
            <person name="Xin Y."/>
            <person name="Zou X."/>
            <person name="Han Y."/>
            <person name="Richards S."/>
            <person name="Worley K."/>
            <person name="Muzny D."/>
            <person name="Gibbs R."/>
        </authorList>
    </citation>
    <scope>NUCLEOTIDE SEQUENCE</scope>
    <source>
        <strain evidence="2">Sampled in the wild</strain>
    </source>
</reference>
<feature type="region of interest" description="Disordered" evidence="1">
    <location>
        <begin position="1"/>
        <end position="29"/>
    </location>
</feature>
<organism evidence="2 3">
    <name type="scientific">Ladona fulva</name>
    <name type="common">Scarce chaser dragonfly</name>
    <name type="synonym">Libellula fulva</name>
    <dbReference type="NCBI Taxonomy" id="123851"/>
    <lineage>
        <taxon>Eukaryota</taxon>
        <taxon>Metazoa</taxon>
        <taxon>Ecdysozoa</taxon>
        <taxon>Arthropoda</taxon>
        <taxon>Hexapoda</taxon>
        <taxon>Insecta</taxon>
        <taxon>Pterygota</taxon>
        <taxon>Palaeoptera</taxon>
        <taxon>Odonata</taxon>
        <taxon>Epiprocta</taxon>
        <taxon>Anisoptera</taxon>
        <taxon>Libelluloidea</taxon>
        <taxon>Libellulidae</taxon>
        <taxon>Ladona</taxon>
    </lineage>
</organism>
<evidence type="ECO:0000313" key="3">
    <source>
        <dbReference type="Proteomes" id="UP000792457"/>
    </source>
</evidence>
<evidence type="ECO:0000256" key="1">
    <source>
        <dbReference type="SAM" id="MobiDB-lite"/>
    </source>
</evidence>
<proteinExistence type="predicted"/>
<gene>
    <name evidence="2" type="ORF">J437_LFUL012454</name>
</gene>
<reference evidence="2" key="2">
    <citation type="submission" date="2017-10" db="EMBL/GenBank/DDBJ databases">
        <title>Ladona fulva Genome sequencing and assembly.</title>
        <authorList>
            <person name="Murali S."/>
            <person name="Richards S."/>
            <person name="Bandaranaike D."/>
            <person name="Bellair M."/>
            <person name="Blankenburg K."/>
            <person name="Chao H."/>
            <person name="Dinh H."/>
            <person name="Doddapaneni H."/>
            <person name="Dugan-Rocha S."/>
            <person name="Elkadiri S."/>
            <person name="Gnanaolivu R."/>
            <person name="Hernandez B."/>
            <person name="Skinner E."/>
            <person name="Javaid M."/>
            <person name="Lee S."/>
            <person name="Li M."/>
            <person name="Ming W."/>
            <person name="Munidasa M."/>
            <person name="Muniz J."/>
            <person name="Nguyen L."/>
            <person name="Hughes D."/>
            <person name="Osuji N."/>
            <person name="Pu L.-L."/>
            <person name="Puazo M."/>
            <person name="Qu C."/>
            <person name="Quiroz J."/>
            <person name="Raj R."/>
            <person name="Weissenberger G."/>
            <person name="Xin Y."/>
            <person name="Zou X."/>
            <person name="Han Y."/>
            <person name="Worley K."/>
            <person name="Muzny D."/>
            <person name="Gibbs R."/>
        </authorList>
    </citation>
    <scope>NUCLEOTIDE SEQUENCE</scope>
    <source>
        <strain evidence="2">Sampled in the wild</strain>
    </source>
</reference>
<name>A0A8K0KDC0_LADFU</name>
<comment type="caution">
    <text evidence="2">The sequence shown here is derived from an EMBL/GenBank/DDBJ whole genome shotgun (WGS) entry which is preliminary data.</text>
</comment>
<accession>A0A8K0KDC0</accession>
<dbReference type="Proteomes" id="UP000792457">
    <property type="component" value="Unassembled WGS sequence"/>
</dbReference>
<evidence type="ECO:0000313" key="2">
    <source>
        <dbReference type="EMBL" id="KAG8232094.1"/>
    </source>
</evidence>
<dbReference type="EMBL" id="KZ308592">
    <property type="protein sequence ID" value="KAG8232094.1"/>
    <property type="molecule type" value="Genomic_DNA"/>
</dbReference>
<keyword evidence="3" id="KW-1185">Reference proteome</keyword>
<dbReference type="AlphaFoldDB" id="A0A8K0KDC0"/>